<keyword evidence="3" id="KW-1185">Reference proteome</keyword>
<keyword evidence="1" id="KW-0812">Transmembrane</keyword>
<dbReference type="RefSeq" id="XP_024727052.1">
    <property type="nucleotide sequence ID" value="XM_024884137.1"/>
</dbReference>
<gene>
    <name evidence="2" type="ORF">K444DRAFT_637562</name>
</gene>
<evidence type="ECO:0000313" key="2">
    <source>
        <dbReference type="EMBL" id="PMD50148.1"/>
    </source>
</evidence>
<accession>A0A2J6SH99</accession>
<dbReference type="Proteomes" id="UP000235371">
    <property type="component" value="Unassembled WGS sequence"/>
</dbReference>
<evidence type="ECO:0000256" key="1">
    <source>
        <dbReference type="SAM" id="Phobius"/>
    </source>
</evidence>
<dbReference type="GeneID" id="36592214"/>
<evidence type="ECO:0000313" key="3">
    <source>
        <dbReference type="Proteomes" id="UP000235371"/>
    </source>
</evidence>
<dbReference type="AlphaFoldDB" id="A0A2J6SH99"/>
<feature type="transmembrane region" description="Helical" evidence="1">
    <location>
        <begin position="90"/>
        <end position="109"/>
    </location>
</feature>
<dbReference type="InParanoid" id="A0A2J6SH99"/>
<reference evidence="2 3" key="1">
    <citation type="submission" date="2016-04" db="EMBL/GenBank/DDBJ databases">
        <title>A degradative enzymes factory behind the ericoid mycorrhizal symbiosis.</title>
        <authorList>
            <consortium name="DOE Joint Genome Institute"/>
            <person name="Martino E."/>
            <person name="Morin E."/>
            <person name="Grelet G."/>
            <person name="Kuo A."/>
            <person name="Kohler A."/>
            <person name="Daghino S."/>
            <person name="Barry K."/>
            <person name="Choi C."/>
            <person name="Cichocki N."/>
            <person name="Clum A."/>
            <person name="Copeland A."/>
            <person name="Hainaut M."/>
            <person name="Haridas S."/>
            <person name="Labutti K."/>
            <person name="Lindquist E."/>
            <person name="Lipzen A."/>
            <person name="Khouja H.-R."/>
            <person name="Murat C."/>
            <person name="Ohm R."/>
            <person name="Olson A."/>
            <person name="Spatafora J."/>
            <person name="Veneault-Fourrey C."/>
            <person name="Henrissat B."/>
            <person name="Grigoriev I."/>
            <person name="Martin F."/>
            <person name="Perotto S."/>
        </authorList>
    </citation>
    <scope>NUCLEOTIDE SEQUENCE [LARGE SCALE GENOMIC DNA]</scope>
    <source>
        <strain evidence="2 3">E</strain>
    </source>
</reference>
<name>A0A2J6SH99_9HELO</name>
<feature type="transmembrane region" description="Helical" evidence="1">
    <location>
        <begin position="115"/>
        <end position="142"/>
    </location>
</feature>
<proteinExistence type="predicted"/>
<keyword evidence="1" id="KW-0472">Membrane</keyword>
<organism evidence="2 3">
    <name type="scientific">Hyaloscypha bicolor E</name>
    <dbReference type="NCBI Taxonomy" id="1095630"/>
    <lineage>
        <taxon>Eukaryota</taxon>
        <taxon>Fungi</taxon>
        <taxon>Dikarya</taxon>
        <taxon>Ascomycota</taxon>
        <taxon>Pezizomycotina</taxon>
        <taxon>Leotiomycetes</taxon>
        <taxon>Helotiales</taxon>
        <taxon>Hyaloscyphaceae</taxon>
        <taxon>Hyaloscypha</taxon>
        <taxon>Hyaloscypha bicolor</taxon>
    </lineage>
</organism>
<sequence>MPSTHALREGLEHYERECGARSRSIITVCSVSSALEGWLAVYLEQYLSRDMAIFAIIIWLCLLAIWMWAMYATYSRFCNDFPSFNKWHKAWCGLLALILFFVFADVVGTKMGGRLLLVGSLMFIALSIITAYALLLVFGWVVKHVQELLVQLGNMRSPAPAPLDWC</sequence>
<keyword evidence="1" id="KW-1133">Transmembrane helix</keyword>
<dbReference type="EMBL" id="KZ613913">
    <property type="protein sequence ID" value="PMD50148.1"/>
    <property type="molecule type" value="Genomic_DNA"/>
</dbReference>
<protein>
    <submittedName>
        <fullName evidence="2">Uncharacterized protein</fullName>
    </submittedName>
</protein>
<feature type="transmembrane region" description="Helical" evidence="1">
    <location>
        <begin position="51"/>
        <end position="69"/>
    </location>
</feature>